<dbReference type="PANTHER" id="PTHR10353">
    <property type="entry name" value="GLYCOSYL HYDROLASE"/>
    <property type="match status" value="1"/>
</dbReference>
<dbReference type="GO" id="GO:0016052">
    <property type="term" value="P:carbohydrate catabolic process"/>
    <property type="evidence" value="ECO:0007669"/>
    <property type="project" value="TreeGrafter"/>
</dbReference>
<dbReference type="GO" id="GO:0008422">
    <property type="term" value="F:beta-glucosidase activity"/>
    <property type="evidence" value="ECO:0007669"/>
    <property type="project" value="TreeGrafter"/>
</dbReference>
<dbReference type="AlphaFoldDB" id="A0A5S9MIM0"/>
<evidence type="ECO:0000313" key="3">
    <source>
        <dbReference type="EMBL" id="BBP93280.1"/>
    </source>
</evidence>
<dbReference type="InterPro" id="IPR017853">
    <property type="entry name" value="GH"/>
</dbReference>
<dbReference type="Gene3D" id="3.20.20.80">
    <property type="entry name" value="Glycosidases"/>
    <property type="match status" value="1"/>
</dbReference>
<keyword evidence="1" id="KW-0378">Hydrolase</keyword>
<dbReference type="EMBL" id="AP021906">
    <property type="protein sequence ID" value="BBP93280.1"/>
    <property type="molecule type" value="Genomic_DNA"/>
</dbReference>
<accession>A0A5S9MIM0</accession>
<dbReference type="PRINTS" id="PR00131">
    <property type="entry name" value="GLHYDRLASE1"/>
</dbReference>
<name>A0A5S9MIM0_BACIA</name>
<dbReference type="Pfam" id="PF00232">
    <property type="entry name" value="Glyco_hydro_1"/>
    <property type="match status" value="1"/>
</dbReference>
<reference evidence="3 4" key="1">
    <citation type="submission" date="2019-12" db="EMBL/GenBank/DDBJ databases">
        <title>Full genome sequence of a Bacillus safensis strain isolated from commercially available natto in Indonesia.</title>
        <authorList>
            <person name="Yoshida M."/>
            <person name="Uomi M."/>
            <person name="Waturangi D."/>
            <person name="Ekaputri J.J."/>
            <person name="Setiamarga D.H.E."/>
        </authorList>
    </citation>
    <scope>NUCLEOTIDE SEQUENCE [LARGE SCALE GENOMIC DNA]</scope>
    <source>
        <strain evidence="3 4">IDN1</strain>
    </source>
</reference>
<evidence type="ECO:0000313" key="4">
    <source>
        <dbReference type="Proteomes" id="UP000464658"/>
    </source>
</evidence>
<dbReference type="InterPro" id="IPR001360">
    <property type="entry name" value="Glyco_hydro_1"/>
</dbReference>
<keyword evidence="1" id="KW-0326">Glycosidase</keyword>
<sequence length="109" mass="12349">MFIVENGLGAVDQVEEDGSIQDDYRIDYLRSHLLEAREAIADGVDLIGYTSWGPIDLVSASTAEMKKRYGFIYVDRDNEGNGTLDRKKKKKSFDWYEQVIATNGEHLDA</sequence>
<dbReference type="SUPFAM" id="SSF51445">
    <property type="entry name" value="(Trans)glycosidases"/>
    <property type="match status" value="1"/>
</dbReference>
<organism evidence="3 4">
    <name type="scientific">Bacillus safensis</name>
    <dbReference type="NCBI Taxonomy" id="561879"/>
    <lineage>
        <taxon>Bacteria</taxon>
        <taxon>Bacillati</taxon>
        <taxon>Bacillota</taxon>
        <taxon>Bacilli</taxon>
        <taxon>Bacillales</taxon>
        <taxon>Bacillaceae</taxon>
        <taxon>Bacillus</taxon>
    </lineage>
</organism>
<dbReference type="Proteomes" id="UP000464658">
    <property type="component" value="Chromosome"/>
</dbReference>
<evidence type="ECO:0000256" key="1">
    <source>
        <dbReference type="ARBA" id="ARBA00023295"/>
    </source>
</evidence>
<comment type="similarity">
    <text evidence="2">Belongs to the glycosyl hydrolase 1 family.</text>
</comment>
<protein>
    <recommendedName>
        <fullName evidence="5">6-phospho-beta-glucosidase</fullName>
    </recommendedName>
</protein>
<evidence type="ECO:0000256" key="2">
    <source>
        <dbReference type="RuleBase" id="RU003690"/>
    </source>
</evidence>
<proteinExistence type="inferred from homology"/>
<dbReference type="GO" id="GO:0005829">
    <property type="term" value="C:cytosol"/>
    <property type="evidence" value="ECO:0007669"/>
    <property type="project" value="TreeGrafter"/>
</dbReference>
<dbReference type="PANTHER" id="PTHR10353:SF122">
    <property type="entry name" value="6-PHOSPHO-BETA-GLUCOSIDASE ASCB-RELATED"/>
    <property type="match status" value="1"/>
</dbReference>
<gene>
    <name evidence="3" type="ORF">BsIDN1_68980</name>
</gene>
<evidence type="ECO:0008006" key="5">
    <source>
        <dbReference type="Google" id="ProtNLM"/>
    </source>
</evidence>